<dbReference type="Pfam" id="PF06289">
    <property type="entry name" value="FlbD"/>
    <property type="match status" value="1"/>
</dbReference>
<protein>
    <submittedName>
        <fullName evidence="1">Flagellar protein FlbD</fullName>
    </submittedName>
</protein>
<reference evidence="2" key="1">
    <citation type="journal article" date="2015" name="MBio">
        <title>Genome-Resolved Metagenomic Analysis Reveals Roles for Candidate Phyla and Other Microbial Community Members in Biogeochemical Transformations in Oil Reservoirs.</title>
        <authorList>
            <person name="Hu P."/>
            <person name="Tom L."/>
            <person name="Singh A."/>
            <person name="Thomas B.C."/>
            <person name="Baker B.J."/>
            <person name="Piceno Y.M."/>
            <person name="Andersen G.L."/>
            <person name="Banfield J.F."/>
        </authorList>
    </citation>
    <scope>NUCLEOTIDE SEQUENCE [LARGE SCALE GENOMIC DNA]</scope>
</reference>
<dbReference type="AlphaFoldDB" id="A0A117LB10"/>
<dbReference type="PANTHER" id="PTHR39185:SF1">
    <property type="entry name" value="SWARMING MOTILITY PROTEIN SWRD"/>
    <property type="match status" value="1"/>
</dbReference>
<organism evidence="1 2">
    <name type="scientific">Thermacetogenium phaeum</name>
    <dbReference type="NCBI Taxonomy" id="85874"/>
    <lineage>
        <taxon>Bacteria</taxon>
        <taxon>Bacillati</taxon>
        <taxon>Bacillota</taxon>
        <taxon>Clostridia</taxon>
        <taxon>Thermoanaerobacterales</taxon>
        <taxon>Thermoanaerobacteraceae</taxon>
        <taxon>Thermacetogenium</taxon>
    </lineage>
</organism>
<dbReference type="InterPro" id="IPR009384">
    <property type="entry name" value="SwrD-like"/>
</dbReference>
<keyword evidence="1" id="KW-0969">Cilium</keyword>
<proteinExistence type="predicted"/>
<gene>
    <name evidence="1" type="ORF">XD66_1118</name>
</gene>
<dbReference type="EMBL" id="LGFO01000148">
    <property type="protein sequence ID" value="KUK36176.1"/>
    <property type="molecule type" value="Genomic_DNA"/>
</dbReference>
<dbReference type="PATRIC" id="fig|85874.4.peg.535"/>
<evidence type="ECO:0000313" key="1">
    <source>
        <dbReference type="EMBL" id="KUK36176.1"/>
    </source>
</evidence>
<keyword evidence="1" id="KW-0282">Flagellum</keyword>
<sequence>MIPLTGLNGKEFYVNSDLIEVLERTPDTVVTLTTGKKFIVKEDPLEIIERIIRFRRTIYRALPPVKRRCREDASGDNR</sequence>
<dbReference type="Proteomes" id="UP000053326">
    <property type="component" value="Unassembled WGS sequence"/>
</dbReference>
<name>A0A117LB10_9THEO</name>
<comment type="caution">
    <text evidence="1">The sequence shown here is derived from an EMBL/GenBank/DDBJ whole genome shotgun (WGS) entry which is preliminary data.</text>
</comment>
<dbReference type="PANTHER" id="PTHR39185">
    <property type="entry name" value="SWARMING MOTILITY PROTEIN SWRD"/>
    <property type="match status" value="1"/>
</dbReference>
<evidence type="ECO:0000313" key="2">
    <source>
        <dbReference type="Proteomes" id="UP000053326"/>
    </source>
</evidence>
<accession>A0A117LB10</accession>
<keyword evidence="1" id="KW-0966">Cell projection</keyword>